<proteinExistence type="predicted"/>
<organism evidence="1 2">
    <name type="scientific">Paenibacillus baekrokdamisoli</name>
    <dbReference type="NCBI Taxonomy" id="1712516"/>
    <lineage>
        <taxon>Bacteria</taxon>
        <taxon>Bacillati</taxon>
        <taxon>Bacillota</taxon>
        <taxon>Bacilli</taxon>
        <taxon>Bacillales</taxon>
        <taxon>Paenibacillaceae</taxon>
        <taxon>Paenibacillus</taxon>
    </lineage>
</organism>
<dbReference type="Proteomes" id="UP000275368">
    <property type="component" value="Chromosome"/>
</dbReference>
<dbReference type="OrthoDB" id="2628648at2"/>
<sequence length="371" mass="42968">MKKKAIKLIGTLLCTSILTIGCQNEVESNSNVANSGELIKKQLIEPIVNDNSEISPQSSLSEDSEDSSLSSDTVSSEKDFKTITDIASWEHPIKAYFENMGLTRVEFITKEYPVFHVDGFMDRTYTIDDYLSGKLEKMLKANGNWDFAIQTPEHQIRVVSKGNVLSAVYCDEQPLDLKRLRTEYDLIDEVFRARIIKKDDKTGFFYFRDSASNNKVPKSREELYLNYHLFYVKHSDSNEYEIEMPRSTDTVISRFYARIQDGEPVFYGDQSGMELTEDYNQVTSLFTSRFMIAQSKSTGGLYAFKNDQKQFIYDITSNKFLLSERMYVIQVTRTTDHQKYLIYYDADKNKFYMDGSPRVPIKENDIKLQLK</sequence>
<accession>A0A3G9JHA9</accession>
<dbReference type="PROSITE" id="PS51257">
    <property type="entry name" value="PROKAR_LIPOPROTEIN"/>
    <property type="match status" value="1"/>
</dbReference>
<dbReference type="AlphaFoldDB" id="A0A3G9JHA9"/>
<dbReference type="KEGG" id="pbk:Back11_56980"/>
<evidence type="ECO:0000313" key="2">
    <source>
        <dbReference type="Proteomes" id="UP000275368"/>
    </source>
</evidence>
<name>A0A3G9JHA9_9BACL</name>
<reference evidence="1 2" key="1">
    <citation type="submission" date="2018-11" db="EMBL/GenBank/DDBJ databases">
        <title>Complete genome sequence of Paenibacillus baekrokdamisoli strain KCTC 33723.</title>
        <authorList>
            <person name="Kang S.W."/>
            <person name="Lee K.C."/>
            <person name="Kim K.K."/>
            <person name="Kim J.S."/>
            <person name="Kim D.S."/>
            <person name="Ko S.H."/>
            <person name="Yang S.H."/>
            <person name="Lee J.S."/>
        </authorList>
    </citation>
    <scope>NUCLEOTIDE SEQUENCE [LARGE SCALE GENOMIC DNA]</scope>
    <source>
        <strain evidence="1 2">KCTC 33723</strain>
    </source>
</reference>
<evidence type="ECO:0000313" key="1">
    <source>
        <dbReference type="EMBL" id="BBH24353.1"/>
    </source>
</evidence>
<dbReference type="RefSeq" id="WP_125664497.1">
    <property type="nucleotide sequence ID" value="NZ_AP019308.1"/>
</dbReference>
<dbReference type="EMBL" id="AP019308">
    <property type="protein sequence ID" value="BBH24353.1"/>
    <property type="molecule type" value="Genomic_DNA"/>
</dbReference>
<gene>
    <name evidence="1" type="ORF">Back11_56980</name>
</gene>
<protein>
    <submittedName>
        <fullName evidence="1">Uncharacterized protein</fullName>
    </submittedName>
</protein>
<keyword evidence="2" id="KW-1185">Reference proteome</keyword>